<evidence type="ECO:0000313" key="3">
    <source>
        <dbReference type="Proteomes" id="UP001501521"/>
    </source>
</evidence>
<keyword evidence="3" id="KW-1185">Reference proteome</keyword>
<name>A0ABP9F4A4_9ACTN</name>
<comment type="caution">
    <text evidence="2">The sequence shown here is derived from an EMBL/GenBank/DDBJ whole genome shotgun (WGS) entry which is preliminary data.</text>
</comment>
<proteinExistence type="predicted"/>
<evidence type="ECO:0000313" key="2">
    <source>
        <dbReference type="EMBL" id="GAA4893180.1"/>
    </source>
</evidence>
<dbReference type="Proteomes" id="UP001501521">
    <property type="component" value="Unassembled WGS sequence"/>
</dbReference>
<feature type="region of interest" description="Disordered" evidence="1">
    <location>
        <begin position="14"/>
        <end position="34"/>
    </location>
</feature>
<organism evidence="2 3">
    <name type="scientific">Tessaracoccus lubricantis</name>
    <dbReference type="NCBI Taxonomy" id="545543"/>
    <lineage>
        <taxon>Bacteria</taxon>
        <taxon>Bacillati</taxon>
        <taxon>Actinomycetota</taxon>
        <taxon>Actinomycetes</taxon>
        <taxon>Propionibacteriales</taxon>
        <taxon>Propionibacteriaceae</taxon>
        <taxon>Tessaracoccus</taxon>
    </lineage>
</organism>
<sequence>MSISDLIAAEAEAAERNRDAGLEPGSRVTRGHQRAKTLQVRLNAEELEALTRLAERRGLPVSTLARDILLTQLAGSGESAGALIARIRAELDDLASRVA</sequence>
<accession>A0ABP9F4A4</accession>
<evidence type="ECO:0000256" key="1">
    <source>
        <dbReference type="SAM" id="MobiDB-lite"/>
    </source>
</evidence>
<gene>
    <name evidence="2" type="ORF">GCM10025789_07900</name>
</gene>
<protein>
    <recommendedName>
        <fullName evidence="4">Ribbon-helix-helix protein CopG domain-containing protein</fullName>
    </recommendedName>
</protein>
<reference evidence="3" key="1">
    <citation type="journal article" date="2019" name="Int. J. Syst. Evol. Microbiol.">
        <title>The Global Catalogue of Microorganisms (GCM) 10K type strain sequencing project: providing services to taxonomists for standard genome sequencing and annotation.</title>
        <authorList>
            <consortium name="The Broad Institute Genomics Platform"/>
            <consortium name="The Broad Institute Genome Sequencing Center for Infectious Disease"/>
            <person name="Wu L."/>
            <person name="Ma J."/>
        </authorList>
    </citation>
    <scope>NUCLEOTIDE SEQUENCE [LARGE SCALE GENOMIC DNA]</scope>
    <source>
        <strain evidence="3">JCM 19125</strain>
    </source>
</reference>
<dbReference type="EMBL" id="BAABLV010000013">
    <property type="protein sequence ID" value="GAA4893180.1"/>
    <property type="molecule type" value="Genomic_DNA"/>
</dbReference>
<dbReference type="RefSeq" id="WP_345579300.1">
    <property type="nucleotide sequence ID" value="NZ_BAABLV010000013.1"/>
</dbReference>
<evidence type="ECO:0008006" key="4">
    <source>
        <dbReference type="Google" id="ProtNLM"/>
    </source>
</evidence>
<dbReference type="CDD" id="cd21631">
    <property type="entry name" value="RHH_CopG_NikR-like"/>
    <property type="match status" value="1"/>
</dbReference>